<dbReference type="Pfam" id="PF02958">
    <property type="entry name" value="EcKL"/>
    <property type="match status" value="1"/>
</dbReference>
<protein>
    <recommendedName>
        <fullName evidence="1">CHK kinase-like domain-containing protein</fullName>
    </recommendedName>
</protein>
<dbReference type="PANTHER" id="PTHR11012:SF48">
    <property type="entry name" value="CHK KINASE-LIKE DOMAIN-CONTAINING PROTEIN-RELATED"/>
    <property type="match status" value="1"/>
</dbReference>
<proteinExistence type="predicted"/>
<dbReference type="InterPro" id="IPR011009">
    <property type="entry name" value="Kinase-like_dom_sf"/>
</dbReference>
<feature type="non-terminal residue" evidence="2">
    <location>
        <position position="1"/>
    </location>
</feature>
<feature type="domain" description="CHK kinase-like" evidence="1">
    <location>
        <begin position="123"/>
        <end position="328"/>
    </location>
</feature>
<dbReference type="SMART" id="SM00587">
    <property type="entry name" value="CHK"/>
    <property type="match status" value="1"/>
</dbReference>
<dbReference type="InterPro" id="IPR015897">
    <property type="entry name" value="CHK_kinase-like"/>
</dbReference>
<dbReference type="HOGENOM" id="CLU_010718_3_1_1"/>
<dbReference type="OMA" id="DMITQIV"/>
<dbReference type="KEGG" id="dpa:109536673"/>
<sequence>MTSQIVTREDCQIVVKNHLQRELFQITDYQTGQFFDEVNGFLGEHLFLTINVLLGGKIQTLRFFLKKFPSTHPLQSEFLRSMNGWQREIYCFQTFLPTIKQTLPDYQLDFVPECFLGKPDDVLVFEDLTLRNYDLPRQANLNLLDNEHISLALASLAKFHAGSLAYEEYQSKRLGEPFRLFTGQEQLVKEPLLRRENGFLGYDFFKAAMKGLKALIGKVHPKNQVALEEVQQKFDTLAAKALALMCPQTTFRNVLAHGDLWAKNVMFQYEGHKPIKAVLVDFQLIRYHVPAHDVLLFLALTTNRRVRQEKFHFYLKFYHDALAKELEPVNIDATSIGMSYEQFQKSVSFIMPEIKIHGALLRLQQCGNKDFYKKLVTDKEAYKNFIFVDKAPFALELFETDANFRTLLSEAVEEIIEAALYPQVIREDCYRILQDELACTDYELLRYEVRSTGAESQLEIDVITKGGRRQINYLLPSSH</sequence>
<name>N6UGU5_DENPD</name>
<accession>N6UGU5</accession>
<dbReference type="OrthoDB" id="190089at2759"/>
<evidence type="ECO:0000313" key="4">
    <source>
        <dbReference type="Proteomes" id="UP000019118"/>
    </source>
</evidence>
<reference evidence="2 4" key="1">
    <citation type="journal article" date="2013" name="Genome Biol.">
        <title>Draft genome of the mountain pine beetle, Dendroctonus ponderosae Hopkins, a major forest pest.</title>
        <authorList>
            <person name="Keeling C.I."/>
            <person name="Yuen M.M."/>
            <person name="Liao N.Y."/>
            <person name="Docking T.R."/>
            <person name="Chan S.K."/>
            <person name="Taylor G.A."/>
            <person name="Palmquist D.L."/>
            <person name="Jackman S.D."/>
            <person name="Nguyen A."/>
            <person name="Li M."/>
            <person name="Henderson H."/>
            <person name="Janes J.K."/>
            <person name="Zhao Y."/>
            <person name="Pandoh P."/>
            <person name="Moore R."/>
            <person name="Sperling F.A."/>
            <person name="Huber D.P."/>
            <person name="Birol I."/>
            <person name="Jones S.J."/>
            <person name="Bohlmann J."/>
        </authorList>
    </citation>
    <scope>NUCLEOTIDE SEQUENCE</scope>
</reference>
<reference evidence="3" key="2">
    <citation type="submission" date="2024-08" db="UniProtKB">
        <authorList>
            <consortium name="EnsemblMetazoa"/>
        </authorList>
    </citation>
    <scope>IDENTIFICATION</scope>
</reference>
<dbReference type="Proteomes" id="UP000019118">
    <property type="component" value="Unassembled WGS sequence"/>
</dbReference>
<evidence type="ECO:0000313" key="2">
    <source>
        <dbReference type="EMBL" id="ENN77872.1"/>
    </source>
</evidence>
<evidence type="ECO:0000313" key="3">
    <source>
        <dbReference type="EnsemblMetazoa" id="XP_019758547.1"/>
    </source>
</evidence>
<organism evidence="2">
    <name type="scientific">Dendroctonus ponderosae</name>
    <name type="common">Mountain pine beetle</name>
    <dbReference type="NCBI Taxonomy" id="77166"/>
    <lineage>
        <taxon>Eukaryota</taxon>
        <taxon>Metazoa</taxon>
        <taxon>Ecdysozoa</taxon>
        <taxon>Arthropoda</taxon>
        <taxon>Hexapoda</taxon>
        <taxon>Insecta</taxon>
        <taxon>Pterygota</taxon>
        <taxon>Neoptera</taxon>
        <taxon>Endopterygota</taxon>
        <taxon>Coleoptera</taxon>
        <taxon>Polyphaga</taxon>
        <taxon>Cucujiformia</taxon>
        <taxon>Curculionidae</taxon>
        <taxon>Scolytinae</taxon>
        <taxon>Dendroctonus</taxon>
    </lineage>
</organism>
<dbReference type="InterPro" id="IPR004119">
    <property type="entry name" value="EcKL"/>
</dbReference>
<dbReference type="PANTHER" id="PTHR11012">
    <property type="entry name" value="PROTEIN KINASE-LIKE DOMAIN-CONTAINING"/>
    <property type="match status" value="1"/>
</dbReference>
<keyword evidence="4" id="KW-1185">Reference proteome</keyword>
<evidence type="ECO:0000259" key="1">
    <source>
        <dbReference type="SMART" id="SM00587"/>
    </source>
</evidence>
<dbReference type="EMBL" id="KB740928">
    <property type="protein sequence ID" value="ENN77872.1"/>
    <property type="molecule type" value="Genomic_DNA"/>
</dbReference>
<dbReference type="AlphaFoldDB" id="N6UGU5"/>
<dbReference type="EnsemblMetazoa" id="XM_019902988.1">
    <property type="protein sequence ID" value="XP_019758547.1"/>
    <property type="gene ID" value="LOC109536673"/>
</dbReference>
<dbReference type="Gene3D" id="3.90.1200.10">
    <property type="match status" value="1"/>
</dbReference>
<dbReference type="SUPFAM" id="SSF56112">
    <property type="entry name" value="Protein kinase-like (PK-like)"/>
    <property type="match status" value="1"/>
</dbReference>
<gene>
    <name evidence="3" type="primary">109536673</name>
    <name evidence="2" type="ORF">YQE_05550</name>
</gene>